<accession>A0AAW1VI57</accession>
<gene>
    <name evidence="1" type="ORF">M0R45_002059</name>
</gene>
<dbReference type="AlphaFoldDB" id="A0AAW1VI57"/>
<sequence length="90" mass="10065">MAVTSDGRTGGSTGWLGLEARHGVGLKSPVFGLALIDEVQRLEVTEMPTTRIEMPGLTTAVENWARAWWLIYELVNLRLGELELLDYDYD</sequence>
<evidence type="ECO:0000313" key="2">
    <source>
        <dbReference type="Proteomes" id="UP001457282"/>
    </source>
</evidence>
<dbReference type="Proteomes" id="UP001457282">
    <property type="component" value="Unassembled WGS sequence"/>
</dbReference>
<proteinExistence type="predicted"/>
<reference evidence="1 2" key="1">
    <citation type="journal article" date="2023" name="G3 (Bethesda)">
        <title>A chromosome-length genome assembly and annotation of blackberry (Rubus argutus, cv. 'Hillquist').</title>
        <authorList>
            <person name="Bruna T."/>
            <person name="Aryal R."/>
            <person name="Dudchenko O."/>
            <person name="Sargent D.J."/>
            <person name="Mead D."/>
            <person name="Buti M."/>
            <person name="Cavallini A."/>
            <person name="Hytonen T."/>
            <person name="Andres J."/>
            <person name="Pham M."/>
            <person name="Weisz D."/>
            <person name="Mascagni F."/>
            <person name="Usai G."/>
            <person name="Natali L."/>
            <person name="Bassil N."/>
            <person name="Fernandez G.E."/>
            <person name="Lomsadze A."/>
            <person name="Armour M."/>
            <person name="Olukolu B."/>
            <person name="Poorten T."/>
            <person name="Britton C."/>
            <person name="Davik J."/>
            <person name="Ashrafi H."/>
            <person name="Aiden E.L."/>
            <person name="Borodovsky M."/>
            <person name="Worthington M."/>
        </authorList>
    </citation>
    <scope>NUCLEOTIDE SEQUENCE [LARGE SCALE GENOMIC DNA]</scope>
    <source>
        <strain evidence="1">PI 553951</strain>
    </source>
</reference>
<evidence type="ECO:0000313" key="1">
    <source>
        <dbReference type="EMBL" id="KAK9901500.1"/>
    </source>
</evidence>
<comment type="caution">
    <text evidence="1">The sequence shown here is derived from an EMBL/GenBank/DDBJ whole genome shotgun (WGS) entry which is preliminary data.</text>
</comment>
<name>A0AAW1VI57_RUBAR</name>
<keyword evidence="2" id="KW-1185">Reference proteome</keyword>
<protein>
    <submittedName>
        <fullName evidence="1">Uncharacterized protein</fullName>
    </submittedName>
</protein>
<dbReference type="EMBL" id="JBEDUW010000293">
    <property type="protein sequence ID" value="KAK9901500.1"/>
    <property type="molecule type" value="Genomic_DNA"/>
</dbReference>
<organism evidence="1 2">
    <name type="scientific">Rubus argutus</name>
    <name type="common">Southern blackberry</name>
    <dbReference type="NCBI Taxonomy" id="59490"/>
    <lineage>
        <taxon>Eukaryota</taxon>
        <taxon>Viridiplantae</taxon>
        <taxon>Streptophyta</taxon>
        <taxon>Embryophyta</taxon>
        <taxon>Tracheophyta</taxon>
        <taxon>Spermatophyta</taxon>
        <taxon>Magnoliopsida</taxon>
        <taxon>eudicotyledons</taxon>
        <taxon>Gunneridae</taxon>
        <taxon>Pentapetalae</taxon>
        <taxon>rosids</taxon>
        <taxon>fabids</taxon>
        <taxon>Rosales</taxon>
        <taxon>Rosaceae</taxon>
        <taxon>Rosoideae</taxon>
        <taxon>Rosoideae incertae sedis</taxon>
        <taxon>Rubus</taxon>
    </lineage>
</organism>